<dbReference type="GO" id="GO:0043240">
    <property type="term" value="C:Fanconi anaemia nuclear complex"/>
    <property type="evidence" value="ECO:0007669"/>
    <property type="project" value="InterPro"/>
</dbReference>
<dbReference type="PRINTS" id="PR00494">
    <property type="entry name" value="FANCONICGENE"/>
</dbReference>
<organism evidence="1 2">
    <name type="scientific">Clupea harengus</name>
    <name type="common">Atlantic herring</name>
    <dbReference type="NCBI Taxonomy" id="7950"/>
    <lineage>
        <taxon>Eukaryota</taxon>
        <taxon>Metazoa</taxon>
        <taxon>Chordata</taxon>
        <taxon>Craniata</taxon>
        <taxon>Vertebrata</taxon>
        <taxon>Euteleostomi</taxon>
        <taxon>Actinopterygii</taxon>
        <taxon>Neopterygii</taxon>
        <taxon>Teleostei</taxon>
        <taxon>Clupei</taxon>
        <taxon>Clupeiformes</taxon>
        <taxon>Clupeoidei</taxon>
        <taxon>Clupeidae</taxon>
        <taxon>Clupea</taxon>
    </lineage>
</organism>
<dbReference type="GeneID" id="105894151"/>
<keyword evidence="1" id="KW-1185">Reference proteome</keyword>
<dbReference type="KEGG" id="char:105894151"/>
<dbReference type="PANTHER" id="PTHR16798:SF0">
    <property type="entry name" value="FANCONI ANEMIA GROUP C PROTEIN"/>
    <property type="match status" value="1"/>
</dbReference>
<proteinExistence type="predicted"/>
<dbReference type="GO" id="GO:0034599">
    <property type="term" value="P:cellular response to oxidative stress"/>
    <property type="evidence" value="ECO:0007669"/>
    <property type="project" value="TreeGrafter"/>
</dbReference>
<dbReference type="Proteomes" id="UP000515152">
    <property type="component" value="Chromosome 18"/>
</dbReference>
<dbReference type="RefSeq" id="XP_031441230.1">
    <property type="nucleotide sequence ID" value="XM_031585370.2"/>
</dbReference>
<protein>
    <submittedName>
        <fullName evidence="2">Fanconi anemia group C protein</fullName>
    </submittedName>
</protein>
<dbReference type="Pfam" id="PF02106">
    <property type="entry name" value="Fanconi_C"/>
    <property type="match status" value="1"/>
</dbReference>
<dbReference type="OrthoDB" id="10046159at2759"/>
<dbReference type="GO" id="GO:0036297">
    <property type="term" value="P:interstrand cross-link repair"/>
    <property type="evidence" value="ECO:0007669"/>
    <property type="project" value="InterPro"/>
</dbReference>
<dbReference type="PANTHER" id="PTHR16798">
    <property type="entry name" value="FANCONI ANEMIA GROUP C PROTEIN FANCC"/>
    <property type="match status" value="1"/>
</dbReference>
<sequence length="588" mass="65291">MASCDRLEPLSKPRVQFWMGKVSEWGEATTPSAQLDACRHLEKLRDFLQEVLGALQLARSAAEALARLPFVGQLLGRLCWIRCVTADEESVALLLQCLWSLFSPSPQTAIELKANEWIQKTMCHLVTDDEDGCSIMKHVGLPSKEYNVNSLKKMVSLLTEAVDRGCSGLKNPSERCRCDGMHSLSLTCVSVVTRPEAAPLIGALLRRPVTCDRAQLREEFVEAVCTSFLDKKLHLDVQSAVALWCHSLTSLERAVLSLLRCALSGPRVDLQRLDEQVNASLLPQACAQHCPVFLVVNDIFRSTLLEMEENSVLRMLFQSFTRRFLKALAAQDPEERPSLKSFFPLVPSSLLMPLLTLPSEVPQNVWLEHLTGISHRLQLATAEAEDRDGDTSGSVFEVWFLLLQGGGWVDVAAQLLASAQPSSSSSSSTSSSSQPQALLWLLTFFYHPTNRGHQRTQQWEHMQQFWGDLRSLCLGPVPPPLLLLLLSPLQAVAKSLRSSRLVLCLLLNLAIFSPAPCHTAALQLIGKMSEKEKEEEEEECLRREAECLLAAAAERSQNSDTSASARVQARLRTLENTLWNALCVCVCE</sequence>
<dbReference type="InterPro" id="IPR000686">
    <property type="entry name" value="FANCC"/>
</dbReference>
<gene>
    <name evidence="2" type="primary">LOC105894151</name>
</gene>
<dbReference type="AlphaFoldDB" id="A0A6P8H235"/>
<accession>A0A6P8H235</accession>
<reference evidence="2" key="1">
    <citation type="submission" date="2025-08" db="UniProtKB">
        <authorList>
            <consortium name="RefSeq"/>
        </authorList>
    </citation>
    <scope>IDENTIFICATION</scope>
</reference>
<name>A0A6P8H235_CLUHA</name>
<dbReference type="GO" id="GO:0006289">
    <property type="term" value="P:nucleotide-excision repair"/>
    <property type="evidence" value="ECO:0007669"/>
    <property type="project" value="TreeGrafter"/>
</dbReference>
<evidence type="ECO:0000313" key="2">
    <source>
        <dbReference type="RefSeq" id="XP_031441230.1"/>
    </source>
</evidence>
<evidence type="ECO:0000313" key="1">
    <source>
        <dbReference type="Proteomes" id="UP000515152"/>
    </source>
</evidence>